<dbReference type="PROSITE" id="PS50928">
    <property type="entry name" value="ABC_TM1"/>
    <property type="match status" value="1"/>
</dbReference>
<name>A0A839T0W5_9PROT</name>
<dbReference type="InterPro" id="IPR000515">
    <property type="entry name" value="MetI-like"/>
</dbReference>
<dbReference type="InterPro" id="IPR010065">
    <property type="entry name" value="AA_ABC_transptr_permease_3TM"/>
</dbReference>
<gene>
    <name evidence="12" type="ORF">FHR98_003322</name>
</gene>
<evidence type="ECO:0000256" key="4">
    <source>
        <dbReference type="ARBA" id="ARBA00022448"/>
    </source>
</evidence>
<reference evidence="12 13" key="1">
    <citation type="submission" date="2020-08" db="EMBL/GenBank/DDBJ databases">
        <title>Genomic Encyclopedia of Type Strains, Phase III (KMG-III): the genomes of soil and plant-associated and newly described type strains.</title>
        <authorList>
            <person name="Whitman W."/>
        </authorList>
    </citation>
    <scope>NUCLEOTIDE SEQUENCE [LARGE SCALE GENOMIC DNA]</scope>
    <source>
        <strain evidence="12 13">CECT 8803</strain>
    </source>
</reference>
<keyword evidence="8 10" id="KW-1133">Transmembrane helix</keyword>
<keyword evidence="9 10" id="KW-0472">Membrane</keyword>
<dbReference type="PANTHER" id="PTHR30614">
    <property type="entry name" value="MEMBRANE COMPONENT OF AMINO ACID ABC TRANSPORTER"/>
    <property type="match status" value="1"/>
</dbReference>
<keyword evidence="6 10" id="KW-0812">Transmembrane</keyword>
<feature type="transmembrane region" description="Helical" evidence="10">
    <location>
        <begin position="20"/>
        <end position="44"/>
    </location>
</feature>
<keyword evidence="5" id="KW-1003">Cell membrane</keyword>
<organism evidence="12 13">
    <name type="scientific">Limibacillus halophilus</name>
    <dbReference type="NCBI Taxonomy" id="1579333"/>
    <lineage>
        <taxon>Bacteria</taxon>
        <taxon>Pseudomonadati</taxon>
        <taxon>Pseudomonadota</taxon>
        <taxon>Alphaproteobacteria</taxon>
        <taxon>Rhodospirillales</taxon>
        <taxon>Rhodovibrionaceae</taxon>
        <taxon>Limibacillus</taxon>
    </lineage>
</organism>
<evidence type="ECO:0000256" key="10">
    <source>
        <dbReference type="RuleBase" id="RU363032"/>
    </source>
</evidence>
<evidence type="ECO:0000259" key="11">
    <source>
        <dbReference type="PROSITE" id="PS50928"/>
    </source>
</evidence>
<comment type="caution">
    <text evidence="12">The sequence shown here is derived from an EMBL/GenBank/DDBJ whole genome shotgun (WGS) entry which is preliminary data.</text>
</comment>
<dbReference type="GO" id="GO:0006865">
    <property type="term" value="P:amino acid transport"/>
    <property type="evidence" value="ECO:0007669"/>
    <property type="project" value="UniProtKB-KW"/>
</dbReference>
<sequence length="221" mass="23843">MDFLAQSTSLLIMLFPSLVSGFLITVSVAAAAMPLALLIGILLVGPRMSGKAVLTFPAAAYIEFMRNTPLLLQIYLIYFGLPLFGLYPSEFSCGVIGIALQHGAFFVETYRGGIESISPRQWEAARAIGMTRFGAFWNVILPQALLRILGPLGNQLIILVKDTSLVSAIGVAELTMTGKVAIERTATSIEIFVSIAIFYLALTSFLGAGTRLLEHRTQGRA</sequence>
<evidence type="ECO:0000256" key="5">
    <source>
        <dbReference type="ARBA" id="ARBA00022475"/>
    </source>
</evidence>
<keyword evidence="13" id="KW-1185">Reference proteome</keyword>
<comment type="function">
    <text evidence="1">Part of the binding-protein-dependent transport system for glutamine; probably responsible for the translocation of the substrate across the membrane.</text>
</comment>
<dbReference type="SUPFAM" id="SSF161098">
    <property type="entry name" value="MetI-like"/>
    <property type="match status" value="1"/>
</dbReference>
<protein>
    <submittedName>
        <fullName evidence="12">Polar amino acid transport system permease protein</fullName>
    </submittedName>
</protein>
<keyword evidence="7" id="KW-0029">Amino-acid transport</keyword>
<dbReference type="InterPro" id="IPR035906">
    <property type="entry name" value="MetI-like_sf"/>
</dbReference>
<feature type="transmembrane region" description="Helical" evidence="10">
    <location>
        <begin position="70"/>
        <end position="87"/>
    </location>
</feature>
<dbReference type="Proteomes" id="UP000581135">
    <property type="component" value="Unassembled WGS sequence"/>
</dbReference>
<dbReference type="RefSeq" id="WP_183417827.1">
    <property type="nucleotide sequence ID" value="NZ_JACHXA010000013.1"/>
</dbReference>
<evidence type="ECO:0000313" key="12">
    <source>
        <dbReference type="EMBL" id="MBB3067005.1"/>
    </source>
</evidence>
<evidence type="ECO:0000256" key="2">
    <source>
        <dbReference type="ARBA" id="ARBA00004429"/>
    </source>
</evidence>
<comment type="similarity">
    <text evidence="3">Belongs to the binding-protein-dependent transport system permease family. HisMQ subfamily.</text>
</comment>
<dbReference type="Gene3D" id="1.10.3720.10">
    <property type="entry name" value="MetI-like"/>
    <property type="match status" value="1"/>
</dbReference>
<dbReference type="CDD" id="cd06261">
    <property type="entry name" value="TM_PBP2"/>
    <property type="match status" value="1"/>
</dbReference>
<dbReference type="AlphaFoldDB" id="A0A839T0W5"/>
<evidence type="ECO:0000256" key="8">
    <source>
        <dbReference type="ARBA" id="ARBA00022989"/>
    </source>
</evidence>
<dbReference type="InterPro" id="IPR043429">
    <property type="entry name" value="ArtM/GltK/GlnP/TcyL/YhdX-like"/>
</dbReference>
<dbReference type="GO" id="GO:0043190">
    <property type="term" value="C:ATP-binding cassette (ABC) transporter complex"/>
    <property type="evidence" value="ECO:0007669"/>
    <property type="project" value="InterPro"/>
</dbReference>
<feature type="domain" description="ABC transmembrane type-1" evidence="11">
    <location>
        <begin position="22"/>
        <end position="204"/>
    </location>
</feature>
<dbReference type="EMBL" id="JACHXA010000013">
    <property type="protein sequence ID" value="MBB3067005.1"/>
    <property type="molecule type" value="Genomic_DNA"/>
</dbReference>
<evidence type="ECO:0000256" key="3">
    <source>
        <dbReference type="ARBA" id="ARBA00010072"/>
    </source>
</evidence>
<dbReference type="PANTHER" id="PTHR30614:SF20">
    <property type="entry name" value="GLUTAMINE TRANSPORT SYSTEM PERMEASE PROTEIN GLNP"/>
    <property type="match status" value="1"/>
</dbReference>
<evidence type="ECO:0000256" key="1">
    <source>
        <dbReference type="ARBA" id="ARBA00003159"/>
    </source>
</evidence>
<evidence type="ECO:0000256" key="9">
    <source>
        <dbReference type="ARBA" id="ARBA00023136"/>
    </source>
</evidence>
<dbReference type="GO" id="GO:0022857">
    <property type="term" value="F:transmembrane transporter activity"/>
    <property type="evidence" value="ECO:0007669"/>
    <property type="project" value="InterPro"/>
</dbReference>
<evidence type="ECO:0000256" key="7">
    <source>
        <dbReference type="ARBA" id="ARBA00022970"/>
    </source>
</evidence>
<feature type="transmembrane region" description="Helical" evidence="10">
    <location>
        <begin position="191"/>
        <end position="213"/>
    </location>
</feature>
<proteinExistence type="inferred from homology"/>
<dbReference type="NCBIfam" id="TIGR01726">
    <property type="entry name" value="HEQRo_perm_3TM"/>
    <property type="match status" value="1"/>
</dbReference>
<keyword evidence="4 10" id="KW-0813">Transport</keyword>
<dbReference type="Pfam" id="PF00528">
    <property type="entry name" value="BPD_transp_1"/>
    <property type="match status" value="1"/>
</dbReference>
<evidence type="ECO:0000313" key="13">
    <source>
        <dbReference type="Proteomes" id="UP000581135"/>
    </source>
</evidence>
<comment type="subcellular location">
    <subcellularLocation>
        <location evidence="2">Cell inner membrane</location>
        <topology evidence="2">Multi-pass membrane protein</topology>
    </subcellularLocation>
    <subcellularLocation>
        <location evidence="10">Cell membrane</location>
        <topology evidence="10">Multi-pass membrane protein</topology>
    </subcellularLocation>
</comment>
<evidence type="ECO:0000256" key="6">
    <source>
        <dbReference type="ARBA" id="ARBA00022692"/>
    </source>
</evidence>
<accession>A0A839T0W5</accession>